<dbReference type="Proteomes" id="UP000050424">
    <property type="component" value="Unassembled WGS sequence"/>
</dbReference>
<dbReference type="GO" id="GO:0006780">
    <property type="term" value="P:uroporphyrinogen III biosynthetic process"/>
    <property type="evidence" value="ECO:0007669"/>
    <property type="project" value="InterPro"/>
</dbReference>
<dbReference type="Pfam" id="PF02602">
    <property type="entry name" value="HEM4"/>
    <property type="match status" value="1"/>
</dbReference>
<dbReference type="STRING" id="78410.A0A0P7B2A3"/>
<dbReference type="InterPro" id="IPR036108">
    <property type="entry name" value="4pyrrol_syn_uPrphyn_synt_sf"/>
</dbReference>
<dbReference type="PANTHER" id="PTHR12390">
    <property type="entry name" value="UROPORPHYRINOGEN III SYNTHASE"/>
    <property type="match status" value="1"/>
</dbReference>
<feature type="domain" description="Tetrapyrrole biosynthesis uroporphyrinogen III synthase" evidence="1">
    <location>
        <begin position="40"/>
        <end position="306"/>
    </location>
</feature>
<accession>A0A0P7B2A3</accession>
<dbReference type="FunFam" id="3.40.50.10090:FF:000011">
    <property type="entry name" value="Uroporphyrinogen-III synthase (UroS), putative"/>
    <property type="match status" value="1"/>
</dbReference>
<protein>
    <recommendedName>
        <fullName evidence="1">Tetrapyrrole biosynthesis uroporphyrinogen III synthase domain-containing protein</fullName>
    </recommendedName>
</protein>
<dbReference type="AlphaFoldDB" id="A0A0P7B2A3"/>
<dbReference type="CDD" id="cd06578">
    <property type="entry name" value="HemD"/>
    <property type="match status" value="1"/>
</dbReference>
<dbReference type="Gene3D" id="3.40.50.10090">
    <property type="match status" value="2"/>
</dbReference>
<evidence type="ECO:0000313" key="2">
    <source>
        <dbReference type="EMBL" id="KPM40198.1"/>
    </source>
</evidence>
<organism evidence="2 3">
    <name type="scientific">Neonectria ditissima</name>
    <dbReference type="NCBI Taxonomy" id="78410"/>
    <lineage>
        <taxon>Eukaryota</taxon>
        <taxon>Fungi</taxon>
        <taxon>Dikarya</taxon>
        <taxon>Ascomycota</taxon>
        <taxon>Pezizomycotina</taxon>
        <taxon>Sordariomycetes</taxon>
        <taxon>Hypocreomycetidae</taxon>
        <taxon>Hypocreales</taxon>
        <taxon>Nectriaceae</taxon>
        <taxon>Neonectria</taxon>
    </lineage>
</organism>
<sequence>MTSSTSSTSPIPVLLLKTKSSPGDSYEDLFSESQHDGVSFAPIFVPVLLHKFEDAGMSRVGGLLRDRRIGNGEHHEYGGLIFTSQRAVEAFAKLTFVLLFLHALDAEADSHPDAANWPHLQDIPVYSVGPATTRALAAVSQNPPLRVFGSHTGNGAALAAYILPHYAEWHAARPAKPAVLFPVGETRRDIIPKTLTDPGLPASSRIPVTETVVYGTGVMESFPADLAHVLDDTRRVPARWVVVFSPTGCDNLLRGMGVLDPETGRARHGARDGKTFVATIGPTTRDHLRTLGFEPDVCAEAPTPTGVMSGIIEFMAKNQS</sequence>
<proteinExistence type="predicted"/>
<keyword evidence="3" id="KW-1185">Reference proteome</keyword>
<dbReference type="OrthoDB" id="5595751at2759"/>
<evidence type="ECO:0000259" key="1">
    <source>
        <dbReference type="Pfam" id="PF02602"/>
    </source>
</evidence>
<dbReference type="InterPro" id="IPR003754">
    <property type="entry name" value="4pyrrol_synth_uPrphyn_synth"/>
</dbReference>
<reference evidence="2 3" key="1">
    <citation type="submission" date="2015-09" db="EMBL/GenBank/DDBJ databases">
        <title>Draft genome of a European isolate of the apple canker pathogen Neonectria ditissima.</title>
        <authorList>
            <person name="Gomez-Cortecero A."/>
            <person name="Harrison R.J."/>
            <person name="Armitage A.D."/>
        </authorList>
    </citation>
    <scope>NUCLEOTIDE SEQUENCE [LARGE SCALE GENOMIC DNA]</scope>
    <source>
        <strain evidence="2 3">R09/05</strain>
    </source>
</reference>
<dbReference type="InterPro" id="IPR039793">
    <property type="entry name" value="UROS/Hem4"/>
</dbReference>
<name>A0A0P7B2A3_9HYPO</name>
<dbReference type="GO" id="GO:0006782">
    <property type="term" value="P:protoporphyrinogen IX biosynthetic process"/>
    <property type="evidence" value="ECO:0007669"/>
    <property type="project" value="UniProtKB-UniPathway"/>
</dbReference>
<dbReference type="UniPathway" id="UPA00251">
    <property type="reaction ID" value="UER00320"/>
</dbReference>
<dbReference type="SUPFAM" id="SSF69618">
    <property type="entry name" value="HemD-like"/>
    <property type="match status" value="1"/>
</dbReference>
<gene>
    <name evidence="2" type="ORF">AK830_g6374</name>
</gene>
<dbReference type="GO" id="GO:0004852">
    <property type="term" value="F:uroporphyrinogen-III synthase activity"/>
    <property type="evidence" value="ECO:0007669"/>
    <property type="project" value="InterPro"/>
</dbReference>
<dbReference type="PANTHER" id="PTHR12390:SF0">
    <property type="entry name" value="UROPORPHYRINOGEN-III SYNTHASE"/>
    <property type="match status" value="1"/>
</dbReference>
<dbReference type="EMBL" id="LKCW01000089">
    <property type="protein sequence ID" value="KPM40198.1"/>
    <property type="molecule type" value="Genomic_DNA"/>
</dbReference>
<comment type="caution">
    <text evidence="2">The sequence shown here is derived from an EMBL/GenBank/DDBJ whole genome shotgun (WGS) entry which is preliminary data.</text>
</comment>
<evidence type="ECO:0000313" key="3">
    <source>
        <dbReference type="Proteomes" id="UP000050424"/>
    </source>
</evidence>
<dbReference type="GO" id="GO:0005829">
    <property type="term" value="C:cytosol"/>
    <property type="evidence" value="ECO:0007669"/>
    <property type="project" value="TreeGrafter"/>
</dbReference>